<evidence type="ECO:0000313" key="3">
    <source>
        <dbReference type="Proteomes" id="UP000325316"/>
    </source>
</evidence>
<evidence type="ECO:0000313" key="2">
    <source>
        <dbReference type="EMBL" id="QEG13064.1"/>
    </source>
</evidence>
<name>A0A5B9NFS3_9CAUD</name>
<evidence type="ECO:0000256" key="1">
    <source>
        <dbReference type="SAM" id="MobiDB-lite"/>
    </source>
</evidence>
<feature type="compositionally biased region" description="Low complexity" evidence="1">
    <location>
        <begin position="94"/>
        <end position="104"/>
    </location>
</feature>
<protein>
    <submittedName>
        <fullName evidence="2">Uncharacterized protein</fullName>
    </submittedName>
</protein>
<feature type="region of interest" description="Disordered" evidence="1">
    <location>
        <begin position="80"/>
        <end position="105"/>
    </location>
</feature>
<sequence length="130" mass="14573">MIMNFVRGLFGNPRPDTQIKAEEARLDESINQHMYGANDMAVAYEEGANEQREWIYMGDGMMEEVITKKEKVQRNGQIYTGRVTHTPVNHQNHSSSSRASYSDSPMIHTTSYIDSPSNTSCDTGGGFTCD</sequence>
<gene>
    <name evidence="2" type="ORF">KAALPHA_27</name>
</gene>
<dbReference type="Proteomes" id="UP000325316">
    <property type="component" value="Segment"/>
</dbReference>
<accession>A0A5B9NFS3</accession>
<dbReference type="EMBL" id="MN013084">
    <property type="protein sequence ID" value="QEG13064.1"/>
    <property type="molecule type" value="Genomic_DNA"/>
</dbReference>
<dbReference type="Pfam" id="PF23836">
    <property type="entry name" value="DUF7206"/>
    <property type="match status" value="1"/>
</dbReference>
<reference evidence="2 3" key="1">
    <citation type="submission" date="2019-04" db="EMBL/GenBank/DDBJ databases">
        <authorList>
            <person name="Anderson K.J."/>
            <person name="Thurgood T.L."/>
            <person name="Sharma R."/>
            <person name="Arens D.K."/>
            <person name="Kruger J.L."/>
            <person name="Thompson D.W."/>
            <person name="Casjens S."/>
            <person name="Grose J.H."/>
        </authorList>
    </citation>
    <scope>NUCLEOTIDE SEQUENCE [LARGE SCALE GENOMIC DNA]</scope>
</reference>
<dbReference type="InterPro" id="IPR055630">
    <property type="entry name" value="DUF7206"/>
</dbReference>
<proteinExistence type="predicted"/>
<organism evidence="2 3">
    <name type="scientific">Klebsiella phage vB_KaeM_KaAlpha</name>
    <dbReference type="NCBI Taxonomy" id="2591367"/>
    <lineage>
        <taxon>Viruses</taxon>
        <taxon>Duplodnaviria</taxon>
        <taxon>Heunggongvirae</taxon>
        <taxon>Uroviricota</taxon>
        <taxon>Caudoviricetes</taxon>
        <taxon>Pantevenvirales</taxon>
        <taxon>Straboviridae</taxon>
        <taxon>Tevenvirinae</taxon>
        <taxon>Karamvirus</taxon>
        <taxon>Karamvirus pg7</taxon>
    </lineage>
</organism>